<name>A0ABD3CS78_9LAMI</name>
<keyword evidence="2" id="KW-1185">Reference proteome</keyword>
<reference evidence="2" key="1">
    <citation type="journal article" date="2024" name="IScience">
        <title>Strigolactones Initiate the Formation of Haustorium-like Structures in Castilleja.</title>
        <authorList>
            <person name="Buerger M."/>
            <person name="Peterson D."/>
            <person name="Chory J."/>
        </authorList>
    </citation>
    <scope>NUCLEOTIDE SEQUENCE [LARGE SCALE GENOMIC DNA]</scope>
</reference>
<dbReference type="AlphaFoldDB" id="A0ABD3CS78"/>
<dbReference type="EMBL" id="JAVIJP010000032">
    <property type="protein sequence ID" value="KAL3632034.1"/>
    <property type="molecule type" value="Genomic_DNA"/>
</dbReference>
<accession>A0ABD3CS78</accession>
<evidence type="ECO:0000313" key="1">
    <source>
        <dbReference type="EMBL" id="KAL3632034.1"/>
    </source>
</evidence>
<organism evidence="1 2">
    <name type="scientific">Castilleja foliolosa</name>
    <dbReference type="NCBI Taxonomy" id="1961234"/>
    <lineage>
        <taxon>Eukaryota</taxon>
        <taxon>Viridiplantae</taxon>
        <taxon>Streptophyta</taxon>
        <taxon>Embryophyta</taxon>
        <taxon>Tracheophyta</taxon>
        <taxon>Spermatophyta</taxon>
        <taxon>Magnoliopsida</taxon>
        <taxon>eudicotyledons</taxon>
        <taxon>Gunneridae</taxon>
        <taxon>Pentapetalae</taxon>
        <taxon>asterids</taxon>
        <taxon>lamiids</taxon>
        <taxon>Lamiales</taxon>
        <taxon>Orobanchaceae</taxon>
        <taxon>Pedicularideae</taxon>
        <taxon>Castillejinae</taxon>
        <taxon>Castilleja</taxon>
    </lineage>
</organism>
<protein>
    <submittedName>
        <fullName evidence="1">Uncharacterized protein</fullName>
    </submittedName>
</protein>
<proteinExistence type="predicted"/>
<gene>
    <name evidence="1" type="ORF">CASFOL_025018</name>
</gene>
<sequence length="152" mass="16667">MDPSRPMCAVSAAVDFITMTSSSITSSKSTSANIQNGRTGSSRPVANGGFGWGCSVCHEDGQVQKCCQGHPDTENWSQMKSSILDYLKERSSLTVPSSTCEPLENLSNVENRKCCRACLRKGNCDHWSLNIKLLLSSEKQEVEILQSQFRVT</sequence>
<dbReference type="Proteomes" id="UP001632038">
    <property type="component" value="Unassembled WGS sequence"/>
</dbReference>
<comment type="caution">
    <text evidence="1">The sequence shown here is derived from an EMBL/GenBank/DDBJ whole genome shotgun (WGS) entry which is preliminary data.</text>
</comment>
<evidence type="ECO:0000313" key="2">
    <source>
        <dbReference type="Proteomes" id="UP001632038"/>
    </source>
</evidence>